<comment type="caution">
    <text evidence="3">The sequence shown here is derived from an EMBL/GenBank/DDBJ whole genome shotgun (WGS) entry which is preliminary data.</text>
</comment>
<proteinExistence type="inferred from homology"/>
<dbReference type="Gene3D" id="3.40.910.10">
    <property type="entry name" value="Deoxyhypusine synthase"/>
    <property type="match status" value="1"/>
</dbReference>
<evidence type="ECO:0000256" key="2">
    <source>
        <dbReference type="ARBA" id="ARBA00022679"/>
    </source>
</evidence>
<reference evidence="4" key="1">
    <citation type="submission" date="2017-09" db="EMBL/GenBank/DDBJ databases">
        <title>Depth-based differentiation of microbial function through sediment-hosted aquifers and enrichment of novel symbionts in the deep terrestrial subsurface.</title>
        <authorList>
            <person name="Probst A.J."/>
            <person name="Ladd B."/>
            <person name="Jarett J.K."/>
            <person name="Geller-Mcgrath D.E."/>
            <person name="Sieber C.M.K."/>
            <person name="Emerson J.B."/>
            <person name="Anantharaman K."/>
            <person name="Thomas B.C."/>
            <person name="Malmstrom R."/>
            <person name="Stieglmeier M."/>
            <person name="Klingl A."/>
            <person name="Woyke T."/>
            <person name="Ryan C.M."/>
            <person name="Banfield J.F."/>
        </authorList>
    </citation>
    <scope>NUCLEOTIDE SEQUENCE [LARGE SCALE GENOMIC DNA]</scope>
</reference>
<gene>
    <name evidence="3" type="ORF">COZ82_00155</name>
</gene>
<dbReference type="PANTHER" id="PTHR11703:SF2">
    <property type="entry name" value="DEOXYHYPUSINE SYNTHASE-LIKE PROTEIN"/>
    <property type="match status" value="1"/>
</dbReference>
<keyword evidence="2" id="KW-0808">Transferase</keyword>
<dbReference type="EMBL" id="PFHR01000010">
    <property type="protein sequence ID" value="PIW97328.1"/>
    <property type="molecule type" value="Genomic_DNA"/>
</dbReference>
<dbReference type="GO" id="GO:0005737">
    <property type="term" value="C:cytoplasm"/>
    <property type="evidence" value="ECO:0007669"/>
    <property type="project" value="TreeGrafter"/>
</dbReference>
<dbReference type="InterPro" id="IPR036982">
    <property type="entry name" value="Deoxyhypusine_synthase_sf"/>
</dbReference>
<protein>
    <submittedName>
        <fullName evidence="3">Deoxyhypusine synthase</fullName>
    </submittedName>
</protein>
<organism evidence="3 4">
    <name type="scientific">Candidatus Kaiserbacteria bacterium CG_4_8_14_3_um_filter_38_9</name>
    <dbReference type="NCBI Taxonomy" id="1974599"/>
    <lineage>
        <taxon>Bacteria</taxon>
        <taxon>Candidatus Kaiseribacteriota</taxon>
    </lineage>
</organism>
<feature type="non-terminal residue" evidence="3">
    <location>
        <position position="280"/>
    </location>
</feature>
<dbReference type="InterPro" id="IPR029035">
    <property type="entry name" value="DHS-like_NAD/FAD-binding_dom"/>
</dbReference>
<dbReference type="Pfam" id="PF01916">
    <property type="entry name" value="DS"/>
    <property type="match status" value="1"/>
</dbReference>
<dbReference type="GO" id="GO:0034038">
    <property type="term" value="F:deoxyhypusine synthase activity"/>
    <property type="evidence" value="ECO:0007669"/>
    <property type="project" value="TreeGrafter"/>
</dbReference>
<dbReference type="Proteomes" id="UP000230837">
    <property type="component" value="Unassembled WGS sequence"/>
</dbReference>
<accession>A0A2M7IPX2</accession>
<evidence type="ECO:0000313" key="4">
    <source>
        <dbReference type="Proteomes" id="UP000230837"/>
    </source>
</evidence>
<comment type="similarity">
    <text evidence="1">Belongs to the deoxyhypusine synthase family.</text>
</comment>
<dbReference type="AlphaFoldDB" id="A0A2M7IPX2"/>
<sequence length="280" mass="31384">MNKNKIDKSKYLNKKNTIKHIDIKKHDTRALIKAMSEMSFSARDLGRASEIYNMMLKDKKCTIFLTLAGSTSAAGCMQVYVDMVKNNMVDAIVSTGASIADMDFFEALGNKHYKGTPDVDDTDLRNHLVDRIYDTFIDEEALEKSDLTIKEIADGLEPRTYAPWELIYEMGRWLSNNPKRAVKKDSLIQVAYEHNVPIFCPSFSDSGAGFGIALHYMGKPDSHLVIDPTLDFISITKLKMHADITGLLMVGGGVPKNFTQDTVIAAEMFGKIVDKHKYTI</sequence>
<name>A0A2M7IPX2_9BACT</name>
<dbReference type="SUPFAM" id="SSF52467">
    <property type="entry name" value="DHS-like NAD/FAD-binding domain"/>
    <property type="match status" value="1"/>
</dbReference>
<evidence type="ECO:0000313" key="3">
    <source>
        <dbReference type="EMBL" id="PIW97328.1"/>
    </source>
</evidence>
<dbReference type="InterPro" id="IPR002773">
    <property type="entry name" value="Deoxyhypusine_synthase"/>
</dbReference>
<dbReference type="PANTHER" id="PTHR11703">
    <property type="entry name" value="DEOXYHYPUSINE SYNTHASE"/>
    <property type="match status" value="1"/>
</dbReference>
<evidence type="ECO:0000256" key="1">
    <source>
        <dbReference type="ARBA" id="ARBA00009892"/>
    </source>
</evidence>